<organism evidence="2 3">
    <name type="scientific">Smittium simulii</name>
    <dbReference type="NCBI Taxonomy" id="133385"/>
    <lineage>
        <taxon>Eukaryota</taxon>
        <taxon>Fungi</taxon>
        <taxon>Fungi incertae sedis</taxon>
        <taxon>Zoopagomycota</taxon>
        <taxon>Kickxellomycotina</taxon>
        <taxon>Harpellomycetes</taxon>
        <taxon>Harpellales</taxon>
        <taxon>Legeriomycetaceae</taxon>
        <taxon>Smittium</taxon>
    </lineage>
</organism>
<dbReference type="EMBL" id="MBFR01000323">
    <property type="protein sequence ID" value="PVU89323.1"/>
    <property type="molecule type" value="Genomic_DNA"/>
</dbReference>
<gene>
    <name evidence="2" type="ORF">BB561_005423</name>
</gene>
<reference evidence="2 3" key="1">
    <citation type="journal article" date="2018" name="MBio">
        <title>Comparative Genomics Reveals the Core Gene Toolbox for the Fungus-Insect Symbiosis.</title>
        <authorList>
            <person name="Wang Y."/>
            <person name="Stata M."/>
            <person name="Wang W."/>
            <person name="Stajich J.E."/>
            <person name="White M.M."/>
            <person name="Moncalvo J.M."/>
        </authorList>
    </citation>
    <scope>NUCLEOTIDE SEQUENCE [LARGE SCALE GENOMIC DNA]</scope>
    <source>
        <strain evidence="2 3">SWE-8-4</strain>
    </source>
</reference>
<dbReference type="OrthoDB" id="5588333at2759"/>
<sequence>MIQGLTIKVKKLYMGRSNLNQKVDAILYYRNMTNDKALPTIEDNFFRSPLTDKKRKGTIFNCLKISMMKYIFSLVNGTALATAKRAYSKLLNNPEILPENNNIVFAHTMRINLAEKATQIFEPDTEPLFKPQAFNSLVAAKNSTRRTATSPTALSNNPAPKNLPSANNQKVFAGGVAAEQKGIKLFSINSGGMLWKNNPHLTTIRLKTHKNITDILTEICKIYKKSIGNVNSSSPKPINSETSFTAQEQRTSKIEYTYINICSYRAGNTELNILENSIKNMKQITPSEALMNIDFKELLTILYAAQLRSFVGRSMQIYLNNTTTLLCVNCTNGMVNVRSNIYTVIQAIRESQYRYICISKQHKNTKILQLVLRPKGSRTKCVSTQLEIVGKSIIMVSRSTETFYPTTTTSTSNHSDYGFKKLKFKLSKNSTESTSAAQIFATNSNRTIESSNIHQIDDVLMAYREYKYIVATTPYITPHINSSSWMVNRLLRQVNRHENPLSVDSIIRYIHSLSGLITRPKDTPIPKDRAIGATLAAQAGESADNIVNHSSGLII</sequence>
<feature type="region of interest" description="Disordered" evidence="1">
    <location>
        <begin position="142"/>
        <end position="164"/>
    </location>
</feature>
<dbReference type="AlphaFoldDB" id="A0A2T9YAG0"/>
<accession>A0A2T9YAG0</accession>
<name>A0A2T9YAG0_9FUNG</name>
<dbReference type="Proteomes" id="UP000245383">
    <property type="component" value="Unassembled WGS sequence"/>
</dbReference>
<evidence type="ECO:0000313" key="2">
    <source>
        <dbReference type="EMBL" id="PVU89323.1"/>
    </source>
</evidence>
<comment type="caution">
    <text evidence="2">The sequence shown here is derived from an EMBL/GenBank/DDBJ whole genome shotgun (WGS) entry which is preliminary data.</text>
</comment>
<evidence type="ECO:0000256" key="1">
    <source>
        <dbReference type="SAM" id="MobiDB-lite"/>
    </source>
</evidence>
<evidence type="ECO:0000313" key="3">
    <source>
        <dbReference type="Proteomes" id="UP000245383"/>
    </source>
</evidence>
<proteinExistence type="predicted"/>
<protein>
    <submittedName>
        <fullName evidence="2">Uncharacterized protein</fullName>
    </submittedName>
</protein>
<keyword evidence="3" id="KW-1185">Reference proteome</keyword>